<proteinExistence type="predicted"/>
<name>A0A1G9XG59_9EURY</name>
<reference evidence="4" key="1">
    <citation type="submission" date="2016-10" db="EMBL/GenBank/DDBJ databases">
        <authorList>
            <person name="Varghese N."/>
            <person name="Submissions S."/>
        </authorList>
    </citation>
    <scope>NUCLEOTIDE SEQUENCE [LARGE SCALE GENOMIC DNA]</scope>
    <source>
        <strain evidence="4">CGMCC 1.10119</strain>
    </source>
</reference>
<sequence>MNARVATLDYDRFDVSPRRGFVPDTDPLTALGSDSHSTLRRLDELGATLPERLDAGTLRETLFELEVPPTGLFDDLSRAELLHVYRLAGFLANVAVHSPEGRVGDTIPAGVAVPLYESTARLGRTPVLSYDGYVLHNWARVADDGGFRPDNLDALTTFVDLPDETWFIAIHVAIETAAGPAIGAIGEAQAAVRADDADGVHEALVTMTDAIATVDGVLARMPERNAPENYGHTFRHYLKPLVDVEYAGVDELDGPQSFRGASGAQSSLFPALDAALGVDHGDNPLVSHLRTLRADMPPEHKAFIAATADGPSIHEYVAGDERLVAAYNACLDRMVDFRDRHTGIVSQYLTAPLGEDTGTGGTPHGRFLDMFTTDTADTRL</sequence>
<dbReference type="RefSeq" id="WP_170830652.1">
    <property type="nucleotide sequence ID" value="NZ_FNHL01000004.1"/>
</dbReference>
<organism evidence="3 4">
    <name type="scientific">Halogranum gelatinilyticum</name>
    <dbReference type="NCBI Taxonomy" id="660521"/>
    <lineage>
        <taxon>Archaea</taxon>
        <taxon>Methanobacteriati</taxon>
        <taxon>Methanobacteriota</taxon>
        <taxon>Stenosarchaea group</taxon>
        <taxon>Halobacteria</taxon>
        <taxon>Halobacteriales</taxon>
        <taxon>Haloferacaceae</taxon>
    </lineage>
</organism>
<dbReference type="PANTHER" id="PTHR28657">
    <property type="entry name" value="INDOLEAMINE 2,3-DIOXYGENASE"/>
    <property type="match status" value="1"/>
</dbReference>
<keyword evidence="3" id="KW-0223">Dioxygenase</keyword>
<dbReference type="Gene3D" id="1.20.58.480">
    <property type="match status" value="1"/>
</dbReference>
<keyword evidence="4" id="KW-1185">Reference proteome</keyword>
<dbReference type="InterPro" id="IPR037217">
    <property type="entry name" value="Trp/Indoleamine_2_3_dOase-like"/>
</dbReference>
<evidence type="ECO:0000256" key="1">
    <source>
        <dbReference type="ARBA" id="ARBA00022723"/>
    </source>
</evidence>
<dbReference type="EMBL" id="FNHL01000004">
    <property type="protein sequence ID" value="SDM95283.1"/>
    <property type="molecule type" value="Genomic_DNA"/>
</dbReference>
<dbReference type="InterPro" id="IPR000898">
    <property type="entry name" value="Indolamine_dOase"/>
</dbReference>
<dbReference type="GO" id="GO:0019441">
    <property type="term" value="P:L-tryptophan catabolic process to kynurenine"/>
    <property type="evidence" value="ECO:0007669"/>
    <property type="project" value="InterPro"/>
</dbReference>
<dbReference type="GO" id="GO:0051213">
    <property type="term" value="F:dioxygenase activity"/>
    <property type="evidence" value="ECO:0007669"/>
    <property type="project" value="UniProtKB-KW"/>
</dbReference>
<keyword evidence="1" id="KW-0479">Metal-binding</keyword>
<evidence type="ECO:0000256" key="2">
    <source>
        <dbReference type="ARBA" id="ARBA00023004"/>
    </source>
</evidence>
<dbReference type="STRING" id="660521.SAMN04487949_2963"/>
<accession>A0A1G9XG59</accession>
<evidence type="ECO:0000313" key="3">
    <source>
        <dbReference type="EMBL" id="SDM95283.1"/>
    </source>
</evidence>
<dbReference type="GO" id="GO:0020037">
    <property type="term" value="F:heme binding"/>
    <property type="evidence" value="ECO:0007669"/>
    <property type="project" value="InterPro"/>
</dbReference>
<dbReference type="AlphaFoldDB" id="A0A1G9XG59"/>
<dbReference type="Pfam" id="PF01231">
    <property type="entry name" value="IDO"/>
    <property type="match status" value="1"/>
</dbReference>
<dbReference type="SUPFAM" id="SSF140959">
    <property type="entry name" value="Indolic compounds 2,3-dioxygenase-like"/>
    <property type="match status" value="1"/>
</dbReference>
<dbReference type="GO" id="GO:0046872">
    <property type="term" value="F:metal ion binding"/>
    <property type="evidence" value="ECO:0007669"/>
    <property type="project" value="UniProtKB-KW"/>
</dbReference>
<gene>
    <name evidence="3" type="ORF">SAMN04487949_2963</name>
</gene>
<protein>
    <submittedName>
        <fullName evidence="3">Indoleamine 2,3-dioxygenase</fullName>
    </submittedName>
</protein>
<dbReference type="PANTHER" id="PTHR28657:SF5">
    <property type="entry name" value="INDOLEAMINE 2,3-DIOXYGENASE"/>
    <property type="match status" value="1"/>
</dbReference>
<dbReference type="OrthoDB" id="302246at2157"/>
<keyword evidence="2" id="KW-0408">Iron</keyword>
<evidence type="ECO:0000313" key="4">
    <source>
        <dbReference type="Proteomes" id="UP000199451"/>
    </source>
</evidence>
<keyword evidence="3" id="KW-0560">Oxidoreductase</keyword>
<dbReference type="Proteomes" id="UP000199451">
    <property type="component" value="Unassembled WGS sequence"/>
</dbReference>